<dbReference type="SUPFAM" id="SSF56935">
    <property type="entry name" value="Porins"/>
    <property type="match status" value="1"/>
</dbReference>
<evidence type="ECO:0000256" key="5">
    <source>
        <dbReference type="ARBA" id="ARBA00022692"/>
    </source>
</evidence>
<evidence type="ECO:0000256" key="13">
    <source>
        <dbReference type="PROSITE-ProRule" id="PRU01360"/>
    </source>
</evidence>
<gene>
    <name evidence="16" type="ORF">FHR87_000246</name>
</gene>
<organism evidence="16 17">
    <name type="scientific">Azomonas macrocytogenes</name>
    <name type="common">Azotobacter macrocytogenes</name>
    <dbReference type="NCBI Taxonomy" id="69962"/>
    <lineage>
        <taxon>Bacteria</taxon>
        <taxon>Pseudomonadati</taxon>
        <taxon>Pseudomonadota</taxon>
        <taxon>Gammaproteobacteria</taxon>
        <taxon>Pseudomonadales</taxon>
        <taxon>Pseudomonadaceae</taxon>
        <taxon>Azomonas</taxon>
    </lineage>
</organism>
<evidence type="ECO:0000256" key="7">
    <source>
        <dbReference type="ARBA" id="ARBA00023004"/>
    </source>
</evidence>
<evidence type="ECO:0000256" key="6">
    <source>
        <dbReference type="ARBA" id="ARBA00022729"/>
    </source>
</evidence>
<protein>
    <submittedName>
        <fullName evidence="16">Outer membrane receptor for ferric coprogen and ferric-rhodotorulic acid</fullName>
    </submittedName>
</protein>
<evidence type="ECO:0000256" key="14">
    <source>
        <dbReference type="SAM" id="SignalP"/>
    </source>
</evidence>
<evidence type="ECO:0000256" key="1">
    <source>
        <dbReference type="ARBA" id="ARBA00009810"/>
    </source>
</evidence>
<keyword evidence="10 13" id="KW-0472">Membrane</keyword>
<dbReference type="GO" id="GO:0009279">
    <property type="term" value="C:cell outer membrane"/>
    <property type="evidence" value="ECO:0007669"/>
    <property type="project" value="UniProtKB-SubCell"/>
</dbReference>
<dbReference type="Pfam" id="PF07715">
    <property type="entry name" value="Plug"/>
    <property type="match status" value="1"/>
</dbReference>
<dbReference type="InterPro" id="IPR011662">
    <property type="entry name" value="Secretin/TonB_short_N"/>
</dbReference>
<dbReference type="Gene3D" id="3.55.50.30">
    <property type="match status" value="1"/>
</dbReference>
<keyword evidence="5 13" id="KW-0812">Transmembrane</keyword>
<reference evidence="16 17" key="1">
    <citation type="submission" date="2020-08" db="EMBL/GenBank/DDBJ databases">
        <title>Genomic Encyclopedia of Type Strains, Phase III (KMG-III): the genomes of soil and plant-associated and newly described type strains.</title>
        <authorList>
            <person name="Whitman W."/>
        </authorList>
    </citation>
    <scope>NUCLEOTIDE SEQUENCE [LARGE SCALE GENOMIC DNA]</scope>
    <source>
        <strain evidence="16 17">CECT 4462</strain>
    </source>
</reference>
<evidence type="ECO:0000256" key="11">
    <source>
        <dbReference type="ARBA" id="ARBA00023170"/>
    </source>
</evidence>
<keyword evidence="4" id="KW-0410">Iron transport</keyword>
<dbReference type="EMBL" id="JACHXI010000001">
    <property type="protein sequence ID" value="MBB3101886.1"/>
    <property type="molecule type" value="Genomic_DNA"/>
</dbReference>
<keyword evidence="8" id="KW-0406">Ion transport</keyword>
<dbReference type="InterPro" id="IPR037066">
    <property type="entry name" value="Plug_dom_sf"/>
</dbReference>
<dbReference type="PANTHER" id="PTHR32552:SF74">
    <property type="entry name" value="HYDROXAMATE SIDEROPHORE RECEPTOR FHUE"/>
    <property type="match status" value="1"/>
</dbReference>
<keyword evidence="2 13" id="KW-0813">Transport</keyword>
<dbReference type="PROSITE" id="PS52016">
    <property type="entry name" value="TONB_DEPENDENT_REC_3"/>
    <property type="match status" value="1"/>
</dbReference>
<sequence length="263" mass="28356">MGKIVAQRHPRHRRLSLLATSLLLASAVHAQEAAYRLDIPAQPLDQALNALAGQTGRRILFATDIAEGQRAPALRGSLTIEQALQRLLSGSNLTMQKTDDGSYTVSAQGGGGAMGLDMMTVVDNQLGTITENTKSYTPGVIASATKLVLTPRETPQTVTVVTRQHMDDFNLTNVDMVMDQTPGISRTTFSRERNSYYARGFPITNYQYDGIPIQNNSAYASGFNTSDTIMYDRIEVIKGASGLTTGAGTPGATLNFVRNKADL</sequence>
<dbReference type="Gene3D" id="2.170.130.10">
    <property type="entry name" value="TonB-dependent receptor, plug domain"/>
    <property type="match status" value="1"/>
</dbReference>
<keyword evidence="3 13" id="KW-1134">Transmembrane beta strand</keyword>
<keyword evidence="11 16" id="KW-0675">Receptor</keyword>
<dbReference type="SMART" id="SM00965">
    <property type="entry name" value="STN"/>
    <property type="match status" value="1"/>
</dbReference>
<dbReference type="Pfam" id="PF07660">
    <property type="entry name" value="STN"/>
    <property type="match status" value="1"/>
</dbReference>
<dbReference type="AlphaFoldDB" id="A0A839T054"/>
<dbReference type="Proteomes" id="UP000549250">
    <property type="component" value="Unassembled WGS sequence"/>
</dbReference>
<comment type="similarity">
    <text evidence="1 13">Belongs to the TonB-dependent receptor family.</text>
</comment>
<evidence type="ECO:0000256" key="4">
    <source>
        <dbReference type="ARBA" id="ARBA00022496"/>
    </source>
</evidence>
<evidence type="ECO:0000256" key="3">
    <source>
        <dbReference type="ARBA" id="ARBA00022452"/>
    </source>
</evidence>
<evidence type="ECO:0000256" key="8">
    <source>
        <dbReference type="ARBA" id="ARBA00023065"/>
    </source>
</evidence>
<feature type="chain" id="PRO_5032297564" evidence="14">
    <location>
        <begin position="31"/>
        <end position="263"/>
    </location>
</feature>
<keyword evidence="7" id="KW-0408">Iron</keyword>
<evidence type="ECO:0000256" key="12">
    <source>
        <dbReference type="ARBA" id="ARBA00023237"/>
    </source>
</evidence>
<comment type="subcellular location">
    <subcellularLocation>
        <location evidence="13">Cell outer membrane</location>
        <topology evidence="13">Multi-pass membrane protein</topology>
    </subcellularLocation>
</comment>
<dbReference type="InterPro" id="IPR012910">
    <property type="entry name" value="Plug_dom"/>
</dbReference>
<name>A0A839T054_AZOMA</name>
<dbReference type="InterPro" id="IPR039426">
    <property type="entry name" value="TonB-dep_rcpt-like"/>
</dbReference>
<keyword evidence="12 13" id="KW-0998">Cell outer membrane</keyword>
<accession>A0A839T054</accession>
<proteinExistence type="inferred from homology"/>
<evidence type="ECO:0000256" key="10">
    <source>
        <dbReference type="ARBA" id="ARBA00023136"/>
    </source>
</evidence>
<dbReference type="GO" id="GO:0015344">
    <property type="term" value="F:siderophore uptake transmembrane transporter activity"/>
    <property type="evidence" value="ECO:0007669"/>
    <property type="project" value="TreeGrafter"/>
</dbReference>
<keyword evidence="17" id="KW-1185">Reference proteome</keyword>
<evidence type="ECO:0000256" key="2">
    <source>
        <dbReference type="ARBA" id="ARBA00022448"/>
    </source>
</evidence>
<evidence type="ECO:0000313" key="16">
    <source>
        <dbReference type="EMBL" id="MBB3101886.1"/>
    </source>
</evidence>
<comment type="caution">
    <text evidence="16">The sequence shown here is derived from an EMBL/GenBank/DDBJ whole genome shotgun (WGS) entry which is preliminary data.</text>
</comment>
<dbReference type="PANTHER" id="PTHR32552">
    <property type="entry name" value="FERRICHROME IRON RECEPTOR-RELATED"/>
    <property type="match status" value="1"/>
</dbReference>
<feature type="signal peptide" evidence="14">
    <location>
        <begin position="1"/>
        <end position="30"/>
    </location>
</feature>
<evidence type="ECO:0000313" key="17">
    <source>
        <dbReference type="Proteomes" id="UP000549250"/>
    </source>
</evidence>
<evidence type="ECO:0000256" key="9">
    <source>
        <dbReference type="ARBA" id="ARBA00023077"/>
    </source>
</evidence>
<feature type="domain" description="Secretin/TonB short N-terminal" evidence="15">
    <location>
        <begin position="57"/>
        <end position="108"/>
    </location>
</feature>
<keyword evidence="9" id="KW-0798">TonB box</keyword>
<keyword evidence="6 14" id="KW-0732">Signal</keyword>
<evidence type="ECO:0000259" key="15">
    <source>
        <dbReference type="SMART" id="SM00965"/>
    </source>
</evidence>
<dbReference type="FunFam" id="2.170.130.10:FF:000010">
    <property type="entry name" value="Ferripyoverdine receptor"/>
    <property type="match status" value="1"/>
</dbReference>